<dbReference type="InterPro" id="IPR011704">
    <property type="entry name" value="ATPase_dyneun-rel_AAA"/>
</dbReference>
<dbReference type="GO" id="GO:0016887">
    <property type="term" value="F:ATP hydrolysis activity"/>
    <property type="evidence" value="ECO:0007669"/>
    <property type="project" value="InterPro"/>
</dbReference>
<name>A0A9P5CPG7_CRYP1</name>
<dbReference type="GO" id="GO:0005524">
    <property type="term" value="F:ATP binding"/>
    <property type="evidence" value="ECO:0007669"/>
    <property type="project" value="InterPro"/>
</dbReference>
<proteinExistence type="predicted"/>
<feature type="domain" description="ATPase dynein-related AAA" evidence="1">
    <location>
        <begin position="192"/>
        <end position="238"/>
    </location>
</feature>
<accession>A0A9P5CPG7</accession>
<dbReference type="SUPFAM" id="SSF52540">
    <property type="entry name" value="P-loop containing nucleoside triphosphate hydrolases"/>
    <property type="match status" value="1"/>
</dbReference>
<gene>
    <name evidence="2" type="ORF">M406DRAFT_331468</name>
</gene>
<dbReference type="Gene3D" id="3.40.50.300">
    <property type="entry name" value="P-loop containing nucleotide triphosphate hydrolases"/>
    <property type="match status" value="1"/>
</dbReference>
<dbReference type="EMBL" id="MU032348">
    <property type="protein sequence ID" value="KAF3765156.1"/>
    <property type="molecule type" value="Genomic_DNA"/>
</dbReference>
<sequence>MHAKNEWDFQLPKFPRPSPEALANAAEDLDLRVLLGAVQHGWTARLISNHLDRFDPERLREAFNSPVEGVPSMFYSVSTNNEAILSGKKQMKNAPDESKDPDPDWFTKGVKNKLMQTINLTQQYYLAKADKLKRPSLRQKQVASRRNAEPLLGIPYFLVGQSLASSRLLKKFLTNLAKGNNQGSKPLVLAFAGPSGHGKTELARRLGYLLSLELEVVDCTTVTREIELFGPRDYRDRRNLNKVDCSQTIFILGTNAINRDIQDFCSDNQAIFSEDPELQDKAARDLSKIIKDGFRTRFDVREPVRLTADTDEQLLGDVHLRVPRDGAVCRALAEASYDAHLGARSLQSAVEQIVHRLKVE</sequence>
<dbReference type="Pfam" id="PF07728">
    <property type="entry name" value="AAA_5"/>
    <property type="match status" value="1"/>
</dbReference>
<evidence type="ECO:0000313" key="3">
    <source>
        <dbReference type="Proteomes" id="UP000803844"/>
    </source>
</evidence>
<dbReference type="GeneID" id="63837763"/>
<comment type="caution">
    <text evidence="2">The sequence shown here is derived from an EMBL/GenBank/DDBJ whole genome shotgun (WGS) entry which is preliminary data.</text>
</comment>
<organism evidence="2 3">
    <name type="scientific">Cryphonectria parasitica (strain ATCC 38755 / EP155)</name>
    <dbReference type="NCBI Taxonomy" id="660469"/>
    <lineage>
        <taxon>Eukaryota</taxon>
        <taxon>Fungi</taxon>
        <taxon>Dikarya</taxon>
        <taxon>Ascomycota</taxon>
        <taxon>Pezizomycotina</taxon>
        <taxon>Sordariomycetes</taxon>
        <taxon>Sordariomycetidae</taxon>
        <taxon>Diaporthales</taxon>
        <taxon>Cryphonectriaceae</taxon>
        <taxon>Cryphonectria-Endothia species complex</taxon>
        <taxon>Cryphonectria</taxon>
    </lineage>
</organism>
<dbReference type="RefSeq" id="XP_040776117.1">
    <property type="nucleotide sequence ID" value="XM_040920634.1"/>
</dbReference>
<dbReference type="AlphaFoldDB" id="A0A9P5CPG7"/>
<protein>
    <recommendedName>
        <fullName evidence="1">ATPase dynein-related AAA domain-containing protein</fullName>
    </recommendedName>
</protein>
<reference evidence="2" key="1">
    <citation type="journal article" date="2020" name="Phytopathology">
        <title>Genome sequence of the chestnut blight fungus Cryphonectria parasitica EP155: A fundamental resource for an archetypical invasive plant pathogen.</title>
        <authorList>
            <person name="Crouch J.A."/>
            <person name="Dawe A."/>
            <person name="Aerts A."/>
            <person name="Barry K."/>
            <person name="Churchill A.C.L."/>
            <person name="Grimwood J."/>
            <person name="Hillman B."/>
            <person name="Milgroom M.G."/>
            <person name="Pangilinan J."/>
            <person name="Smith M."/>
            <person name="Salamov A."/>
            <person name="Schmutz J."/>
            <person name="Yadav J."/>
            <person name="Grigoriev I.V."/>
            <person name="Nuss D."/>
        </authorList>
    </citation>
    <scope>NUCLEOTIDE SEQUENCE</scope>
    <source>
        <strain evidence="2">EP155</strain>
    </source>
</reference>
<dbReference type="Proteomes" id="UP000803844">
    <property type="component" value="Unassembled WGS sequence"/>
</dbReference>
<dbReference type="InterPro" id="IPR027417">
    <property type="entry name" value="P-loop_NTPase"/>
</dbReference>
<evidence type="ECO:0000313" key="2">
    <source>
        <dbReference type="EMBL" id="KAF3765156.1"/>
    </source>
</evidence>
<dbReference type="OrthoDB" id="47330at2759"/>
<evidence type="ECO:0000259" key="1">
    <source>
        <dbReference type="Pfam" id="PF07728"/>
    </source>
</evidence>
<keyword evidence="3" id="KW-1185">Reference proteome</keyword>